<sequence length="134" mass="15786">MKDESIFELCASVLTRLGFGGESLVSLIQKWRFFIEECKDGYRWDYSEYLNDIRCRSLLQRLLEEPKIVSADEFKEIFYELACLDDMFKSLLQPDLFIRAGEKWWERGVLIRAGEEYCFYMKAAHGIVVENIGC</sequence>
<gene>
    <name evidence="1" type="ORF">ACR52_15210</name>
</gene>
<name>A0A0J8FXC6_9PSED</name>
<dbReference type="AlphaFoldDB" id="A0A0J8FXC6"/>
<dbReference type="OrthoDB" id="4178485at2"/>
<organism evidence="1 2">
    <name type="scientific">Pseudomonas fildesensis</name>
    <dbReference type="NCBI Taxonomy" id="1674920"/>
    <lineage>
        <taxon>Bacteria</taxon>
        <taxon>Pseudomonadati</taxon>
        <taxon>Pseudomonadota</taxon>
        <taxon>Gammaproteobacteria</taxon>
        <taxon>Pseudomonadales</taxon>
        <taxon>Pseudomonadaceae</taxon>
        <taxon>Pseudomonas</taxon>
    </lineage>
</organism>
<protein>
    <submittedName>
        <fullName evidence="1">Uncharacterized protein</fullName>
    </submittedName>
</protein>
<dbReference type="EMBL" id="LFMW01000009">
    <property type="protein sequence ID" value="KMT54820.1"/>
    <property type="molecule type" value="Genomic_DNA"/>
</dbReference>
<proteinExistence type="predicted"/>
<comment type="caution">
    <text evidence="1">The sequence shown here is derived from an EMBL/GenBank/DDBJ whole genome shotgun (WGS) entry which is preliminary data.</text>
</comment>
<keyword evidence="2" id="KW-1185">Reference proteome</keyword>
<accession>A0A0J8FXC6</accession>
<reference evidence="1 2" key="1">
    <citation type="submission" date="2015-06" db="EMBL/GenBank/DDBJ databases">
        <title>Draft genome sequence of an Antarctic Pseudomonas sp. strain KG01 with full potential for biotechnological applications.</title>
        <authorList>
            <person name="Pavlov M.S."/>
            <person name="Lira F."/>
            <person name="Martinez J.L."/>
            <person name="Marshall S.H."/>
        </authorList>
    </citation>
    <scope>NUCLEOTIDE SEQUENCE [LARGE SCALE GENOMIC DNA]</scope>
    <source>
        <strain evidence="1 2">KG01</strain>
    </source>
</reference>
<dbReference type="RefSeq" id="WP_048725522.1">
    <property type="nucleotide sequence ID" value="NZ_JBJGXJ010000014.1"/>
</dbReference>
<dbReference type="PATRIC" id="fig|1674920.3.peg.960"/>
<dbReference type="Proteomes" id="UP000037551">
    <property type="component" value="Unassembled WGS sequence"/>
</dbReference>
<evidence type="ECO:0000313" key="1">
    <source>
        <dbReference type="EMBL" id="KMT54820.1"/>
    </source>
</evidence>
<evidence type="ECO:0000313" key="2">
    <source>
        <dbReference type="Proteomes" id="UP000037551"/>
    </source>
</evidence>